<dbReference type="InterPro" id="IPR053715">
    <property type="entry name" value="GH4_Enzyme_sf"/>
</dbReference>
<dbReference type="SUPFAM" id="SSF51735">
    <property type="entry name" value="NAD(P)-binding Rossmann-fold domains"/>
    <property type="match status" value="1"/>
</dbReference>
<organism evidence="2 3">
    <name type="scientific">Escherichia coli</name>
    <dbReference type="NCBI Taxonomy" id="562"/>
    <lineage>
        <taxon>Bacteria</taxon>
        <taxon>Pseudomonadati</taxon>
        <taxon>Pseudomonadota</taxon>
        <taxon>Gammaproteobacteria</taxon>
        <taxon>Enterobacterales</taxon>
        <taxon>Enterobacteriaceae</taxon>
        <taxon>Escherichia</taxon>
    </lineage>
</organism>
<dbReference type="PANTHER" id="PTHR32092">
    <property type="entry name" value="6-PHOSPHO-BETA-GLUCOSIDASE-RELATED"/>
    <property type="match status" value="1"/>
</dbReference>
<dbReference type="InterPro" id="IPR001088">
    <property type="entry name" value="Glyco_hydro_4"/>
</dbReference>
<sequence>MMSAPKITFIGAGSTIFVKNILGDVFHREALKTAHIALMDIDPTRLEESHIVVRKLMDSAGASGKITCHTQQKEALQDADFVVVAFQIGGYEPCTVTDFEVCKRHGLEQTIADTQTAGAGRHYACATYHSAPVADLRGHDGSLPRCHHAQLR</sequence>
<dbReference type="GO" id="GO:0005975">
    <property type="term" value="P:carbohydrate metabolic process"/>
    <property type="evidence" value="ECO:0007669"/>
    <property type="project" value="InterPro"/>
</dbReference>
<keyword evidence="1" id="KW-0520">NAD</keyword>
<proteinExistence type="predicted"/>
<dbReference type="Pfam" id="PF02056">
    <property type="entry name" value="Glyco_hydro_4"/>
    <property type="match status" value="1"/>
</dbReference>
<accession>A0A8S0G5H3</accession>
<dbReference type="GO" id="GO:0004553">
    <property type="term" value="F:hydrolase activity, hydrolyzing O-glycosyl compounds"/>
    <property type="evidence" value="ECO:0007669"/>
    <property type="project" value="InterPro"/>
</dbReference>
<name>A0A8S0G5H3_ECOLX</name>
<protein>
    <recommendedName>
        <fullName evidence="4">Alpha-galactosidase</fullName>
    </recommendedName>
</protein>
<dbReference type="InterPro" id="IPR036291">
    <property type="entry name" value="NAD(P)-bd_dom_sf"/>
</dbReference>
<evidence type="ECO:0000256" key="1">
    <source>
        <dbReference type="ARBA" id="ARBA00023027"/>
    </source>
</evidence>
<evidence type="ECO:0000313" key="3">
    <source>
        <dbReference type="Proteomes" id="UP000467488"/>
    </source>
</evidence>
<dbReference type="PRINTS" id="PR00732">
    <property type="entry name" value="GLHYDRLASE4"/>
</dbReference>
<dbReference type="Proteomes" id="UP000467488">
    <property type="component" value="Chromosome"/>
</dbReference>
<dbReference type="PANTHER" id="PTHR32092:SF6">
    <property type="entry name" value="ALPHA-GALACTOSIDASE"/>
    <property type="match status" value="1"/>
</dbReference>
<dbReference type="EMBL" id="AP022360">
    <property type="protein sequence ID" value="BBU87521.1"/>
    <property type="molecule type" value="Genomic_DNA"/>
</dbReference>
<dbReference type="AlphaFoldDB" id="A0A8S0G5H3"/>
<evidence type="ECO:0000313" key="2">
    <source>
        <dbReference type="EMBL" id="BBU87521.1"/>
    </source>
</evidence>
<evidence type="ECO:0008006" key="4">
    <source>
        <dbReference type="Google" id="ProtNLM"/>
    </source>
</evidence>
<reference evidence="2 3" key="1">
    <citation type="submission" date="2020-01" db="EMBL/GenBank/DDBJ databases">
        <title>Dynamics of blaIMP-6 dissemination in carbapenem resistant Enterobacteriacea isolated from regional surveillance in Osaka, Japan.</title>
        <authorList>
            <person name="Abe R."/>
            <person name="Akeda Y."/>
            <person name="Sugawara Y."/>
            <person name="Yamamoto N."/>
            <person name="Tomono K."/>
            <person name="Takeuchi D."/>
            <person name="Kawahara R."/>
            <person name="Hamada S."/>
        </authorList>
    </citation>
    <scope>NUCLEOTIDE SEQUENCE [LARGE SCALE GENOMIC DNA]</scope>
    <source>
        <strain evidence="2 3">E300</strain>
    </source>
</reference>
<gene>
    <name evidence="2" type="ORF">EIMP300_89210</name>
</gene>
<dbReference type="Gene3D" id="3.90.1820.10">
    <property type="entry name" value="AglA-like glucosidase"/>
    <property type="match status" value="1"/>
</dbReference>